<evidence type="ECO:0000313" key="3">
    <source>
        <dbReference type="EMBL" id="NIH82725.1"/>
    </source>
</evidence>
<dbReference type="InterPro" id="IPR036514">
    <property type="entry name" value="SGNH_hydro_sf"/>
</dbReference>
<name>A0ABX0T1L4_9PSEU</name>
<proteinExistence type="predicted"/>
<protein>
    <submittedName>
        <fullName evidence="3">Lysophospholipase L1-like esterase</fullName>
    </submittedName>
</protein>
<dbReference type="Pfam" id="PF13472">
    <property type="entry name" value="Lipase_GDSL_2"/>
    <property type="match status" value="1"/>
</dbReference>
<dbReference type="SUPFAM" id="SSF52266">
    <property type="entry name" value="SGNH hydrolase"/>
    <property type="match status" value="1"/>
</dbReference>
<dbReference type="Gene3D" id="3.40.50.1110">
    <property type="entry name" value="SGNH hydrolase"/>
    <property type="match status" value="1"/>
</dbReference>
<feature type="domain" description="SGNH hydrolase-type esterase" evidence="2">
    <location>
        <begin position="54"/>
        <end position="291"/>
    </location>
</feature>
<feature type="region of interest" description="Disordered" evidence="1">
    <location>
        <begin position="101"/>
        <end position="122"/>
    </location>
</feature>
<comment type="caution">
    <text evidence="3">The sequence shown here is derived from an EMBL/GenBank/DDBJ whole genome shotgun (WGS) entry which is preliminary data.</text>
</comment>
<dbReference type="PANTHER" id="PTHR37981">
    <property type="entry name" value="LIPASE 2"/>
    <property type="match status" value="1"/>
</dbReference>
<evidence type="ECO:0000313" key="4">
    <source>
        <dbReference type="Proteomes" id="UP000754495"/>
    </source>
</evidence>
<feature type="compositionally biased region" description="Low complexity" evidence="1">
    <location>
        <begin position="104"/>
        <end position="122"/>
    </location>
</feature>
<sequence>MGKTKVLIGVVVVAALVGAATAGVIYWRGDRGESAAPPKPAGSEIGPGTGRYVALGDSYTSAPRTGAPAGDPPGCARSDNNYPHLVAAELRPASFADVSCGGATTQQLTEPQTTPNGTNPPQLDVVTPDTTLVTLGIGGNDVGLVGLARECLSTNRAVSLCRPRLTAGGRDLLAERIAETAPKIRDALTQIHQRAPRAQVIVVGYPTALPDGTGCWPFLPIGPDDVAYLRSSLAKLNTMLATEAKANQAGYADTATPSKGKDMCAKAKVKWVEDVVPSSPAMELHPNAVGERGMADVVLRLVE</sequence>
<evidence type="ECO:0000259" key="2">
    <source>
        <dbReference type="Pfam" id="PF13472"/>
    </source>
</evidence>
<evidence type="ECO:0000256" key="1">
    <source>
        <dbReference type="SAM" id="MobiDB-lite"/>
    </source>
</evidence>
<keyword evidence="4" id="KW-1185">Reference proteome</keyword>
<accession>A0ABX0T1L4</accession>
<dbReference type="Proteomes" id="UP000754495">
    <property type="component" value="Unassembled WGS sequence"/>
</dbReference>
<dbReference type="InterPro" id="IPR037460">
    <property type="entry name" value="SEST-like"/>
</dbReference>
<dbReference type="RefSeq" id="WP_167120221.1">
    <property type="nucleotide sequence ID" value="NZ_JAANOU010000001.1"/>
</dbReference>
<organism evidence="3 4">
    <name type="scientific">Amycolatopsis viridis</name>
    <dbReference type="NCBI Taxonomy" id="185678"/>
    <lineage>
        <taxon>Bacteria</taxon>
        <taxon>Bacillati</taxon>
        <taxon>Actinomycetota</taxon>
        <taxon>Actinomycetes</taxon>
        <taxon>Pseudonocardiales</taxon>
        <taxon>Pseudonocardiaceae</taxon>
        <taxon>Amycolatopsis</taxon>
    </lineage>
</organism>
<reference evidence="3 4" key="1">
    <citation type="submission" date="2020-03" db="EMBL/GenBank/DDBJ databases">
        <title>Sequencing the genomes of 1000 actinobacteria strains.</title>
        <authorList>
            <person name="Klenk H.-P."/>
        </authorList>
    </citation>
    <scope>NUCLEOTIDE SEQUENCE [LARGE SCALE GENOMIC DNA]</scope>
    <source>
        <strain evidence="3 4">DSM 45668</strain>
    </source>
</reference>
<dbReference type="CDD" id="cd01823">
    <property type="entry name" value="SEST_like"/>
    <property type="match status" value="1"/>
</dbReference>
<gene>
    <name evidence="3" type="ORF">FHX46_005255</name>
</gene>
<dbReference type="EMBL" id="JAANOU010000001">
    <property type="protein sequence ID" value="NIH82725.1"/>
    <property type="molecule type" value="Genomic_DNA"/>
</dbReference>
<feature type="region of interest" description="Disordered" evidence="1">
    <location>
        <begin position="30"/>
        <end position="80"/>
    </location>
</feature>
<dbReference type="InterPro" id="IPR013830">
    <property type="entry name" value="SGNH_hydro"/>
</dbReference>
<dbReference type="PANTHER" id="PTHR37981:SF1">
    <property type="entry name" value="SGNH HYDROLASE-TYPE ESTERASE DOMAIN-CONTAINING PROTEIN"/>
    <property type="match status" value="1"/>
</dbReference>